<reference evidence="4 5" key="1">
    <citation type="submission" date="2021-12" db="EMBL/GenBank/DDBJ databases">
        <title>Genome sequencing of bacteria with rrn-lacking chromosome and rrn-plasmid.</title>
        <authorList>
            <person name="Anda M."/>
            <person name="Iwasaki W."/>
        </authorList>
    </citation>
    <scope>NUCLEOTIDE SEQUENCE [LARGE SCALE GENOMIC DNA]</scope>
    <source>
        <strain evidence="4 5">NBRC 101262</strain>
    </source>
</reference>
<dbReference type="Proteomes" id="UP001354989">
    <property type="component" value="Chromosome"/>
</dbReference>
<protein>
    <recommendedName>
        <fullName evidence="3">Imelysin-like domain-containing protein</fullName>
    </recommendedName>
</protein>
<name>A0ABN6LF80_9BACT</name>
<evidence type="ECO:0000313" key="4">
    <source>
        <dbReference type="EMBL" id="BDD00328.1"/>
    </source>
</evidence>
<keyword evidence="5" id="KW-1185">Reference proteome</keyword>
<feature type="domain" description="Imelysin-like" evidence="3">
    <location>
        <begin position="49"/>
        <end position="307"/>
    </location>
</feature>
<dbReference type="Gene3D" id="1.20.1420.20">
    <property type="entry name" value="M75 peptidase, HXXE motif"/>
    <property type="match status" value="1"/>
</dbReference>
<dbReference type="InterPro" id="IPR038352">
    <property type="entry name" value="Imelysin_sf"/>
</dbReference>
<dbReference type="RefSeq" id="WP_338397267.1">
    <property type="nucleotide sequence ID" value="NZ_AP025292.1"/>
</dbReference>
<dbReference type="EMBL" id="AP025292">
    <property type="protein sequence ID" value="BDD00328.1"/>
    <property type="molecule type" value="Genomic_DNA"/>
</dbReference>
<dbReference type="InterPro" id="IPR018976">
    <property type="entry name" value="Imelysin-like"/>
</dbReference>
<comment type="subcellular location">
    <subcellularLocation>
        <location evidence="1">Cell envelope</location>
    </subcellularLocation>
</comment>
<accession>A0ABN6LF80</accession>
<dbReference type="PROSITE" id="PS51257">
    <property type="entry name" value="PROKAR_LIPOPROTEIN"/>
    <property type="match status" value="1"/>
</dbReference>
<evidence type="ECO:0000256" key="2">
    <source>
        <dbReference type="ARBA" id="ARBA00022729"/>
    </source>
</evidence>
<gene>
    <name evidence="4" type="ORF">PEPS_26080</name>
</gene>
<sequence length="355" mass="39967">MRRLLLIIAISPIVFLSLSCESVDFKDHRPTHDVELFEQLAQEVADTLAVPNAKTFRQDMRTLDIATQDLLRSQSLQALNTMRLAWKQAYFTWQAISLLHFGPAEQLMLSELIGKYPINPEGILPAANGRYKVAEEVGLMAVEYMIFAKDNDETLQLIRSSAAFRMALIDKVKAMEDIGVKYDQLWNDYKGQFTSNTGVEAGEAVPMLVSSAIKTIDLMNGKRLALPLGINNGDQVNFELIQGAYSGESLRALRLQWVFWKGLWDGSISVGEEQLHFKGLEALLEGKQELEELHEQVQLVDAVFDQVQLKDMEQAIRLYPNQMRALQRALADMEVLTRSLPKVIGVEISAVEAKN</sequence>
<dbReference type="Pfam" id="PF09375">
    <property type="entry name" value="Peptidase_M75"/>
    <property type="match status" value="1"/>
</dbReference>
<evidence type="ECO:0000259" key="3">
    <source>
        <dbReference type="Pfam" id="PF09375"/>
    </source>
</evidence>
<evidence type="ECO:0000313" key="5">
    <source>
        <dbReference type="Proteomes" id="UP001354989"/>
    </source>
</evidence>
<organism evidence="4 5">
    <name type="scientific">Persicobacter psychrovividus</name>
    <dbReference type="NCBI Taxonomy" id="387638"/>
    <lineage>
        <taxon>Bacteria</taxon>
        <taxon>Pseudomonadati</taxon>
        <taxon>Bacteroidota</taxon>
        <taxon>Cytophagia</taxon>
        <taxon>Cytophagales</taxon>
        <taxon>Persicobacteraceae</taxon>
        <taxon>Persicobacter</taxon>
    </lineage>
</organism>
<keyword evidence="2" id="KW-0732">Signal</keyword>
<proteinExistence type="predicted"/>
<evidence type="ECO:0000256" key="1">
    <source>
        <dbReference type="ARBA" id="ARBA00004196"/>
    </source>
</evidence>